<keyword evidence="3" id="KW-1185">Reference proteome</keyword>
<feature type="transmembrane region" description="Helical" evidence="1">
    <location>
        <begin position="97"/>
        <end position="115"/>
    </location>
</feature>
<reference evidence="2 3" key="1">
    <citation type="submission" date="2013-05" db="EMBL/GenBank/DDBJ databases">
        <title>Between feast and famine: a lifestyle of most important marine PAH-degrading bacterium Cycloclasticus sp. 7ME.</title>
        <authorList>
            <person name="Yakimov M.M."/>
            <person name="Messina E."/>
            <person name="Genovese M."/>
            <person name="Denaro R."/>
            <person name="Crisafi F."/>
            <person name="Russo D."/>
            <person name="Cappello S."/>
            <person name="Santisi S."/>
            <person name="Smedile F."/>
            <person name="Golyshina O.V."/>
            <person name="Tran H."/>
            <person name="Pieper D.H."/>
            <person name="Golyshin P.N."/>
            <person name="Giuliano L."/>
        </authorList>
    </citation>
    <scope>NUCLEOTIDE SEQUENCE [LARGE SCALE GENOMIC DNA]</scope>
    <source>
        <strain evidence="2 3">78-ME</strain>
    </source>
</reference>
<evidence type="ECO:0000313" key="2">
    <source>
        <dbReference type="EMBL" id="AGS39759.1"/>
    </source>
</evidence>
<protein>
    <recommendedName>
        <fullName evidence="4">Glycosyltransferase RgtA/B/C/D-like domain-containing protein</fullName>
    </recommendedName>
</protein>
<feature type="transmembrane region" description="Helical" evidence="1">
    <location>
        <begin position="315"/>
        <end position="335"/>
    </location>
</feature>
<keyword evidence="1" id="KW-0472">Membrane</keyword>
<evidence type="ECO:0000313" key="3">
    <source>
        <dbReference type="Proteomes" id="UP000015380"/>
    </source>
</evidence>
<reference evidence="3" key="2">
    <citation type="journal article" date="2016" name="Environ. Microbiol. Rep.">
        <title>Analysis of defence systems and a conjugative IncP-1 plasmid in the marine polyaromatic hydrocarbons-degrading bacterium Cycloclasticus sp. 78-ME.</title>
        <authorList>
            <person name="Yakimov M.M."/>
            <person name="Crisafi F."/>
            <person name="Messina E."/>
            <person name="Smedile F."/>
            <person name="Lopatina A."/>
            <person name="Denaro R."/>
            <person name="Pieper D.H."/>
            <person name="Golyshin P.N."/>
            <person name="Giuliano L."/>
        </authorList>
    </citation>
    <scope>NUCLEOTIDE SEQUENCE [LARGE SCALE GENOMIC DNA]</scope>
    <source>
        <strain evidence="3">78-ME</strain>
    </source>
</reference>
<feature type="transmembrane region" description="Helical" evidence="1">
    <location>
        <begin position="168"/>
        <end position="185"/>
    </location>
</feature>
<dbReference type="Proteomes" id="UP000015380">
    <property type="component" value="Chromosome"/>
</dbReference>
<dbReference type="AlphaFoldDB" id="S5T832"/>
<accession>S5T832</accession>
<evidence type="ECO:0008006" key="4">
    <source>
        <dbReference type="Google" id="ProtNLM"/>
    </source>
</evidence>
<name>S5T832_9GAMM</name>
<feature type="transmembrane region" description="Helical" evidence="1">
    <location>
        <begin position="205"/>
        <end position="224"/>
    </location>
</feature>
<keyword evidence="1" id="KW-0812">Transmembrane</keyword>
<dbReference type="eggNOG" id="COG4745">
    <property type="taxonomic scope" value="Bacteria"/>
</dbReference>
<organism evidence="2 3">
    <name type="scientific">Cycloclasticus zancles 78-ME</name>
    <dbReference type="NCBI Taxonomy" id="1198232"/>
    <lineage>
        <taxon>Bacteria</taxon>
        <taxon>Pseudomonadati</taxon>
        <taxon>Pseudomonadota</taxon>
        <taxon>Gammaproteobacteria</taxon>
        <taxon>Thiotrichales</taxon>
        <taxon>Piscirickettsiaceae</taxon>
        <taxon>Cycloclasticus</taxon>
    </lineage>
</organism>
<feature type="transmembrane region" description="Helical" evidence="1">
    <location>
        <begin position="122"/>
        <end position="139"/>
    </location>
</feature>
<evidence type="ECO:0000256" key="1">
    <source>
        <dbReference type="SAM" id="Phobius"/>
    </source>
</evidence>
<keyword evidence="1" id="KW-1133">Transmembrane helix</keyword>
<feature type="transmembrane region" description="Helical" evidence="1">
    <location>
        <begin position="370"/>
        <end position="388"/>
    </location>
</feature>
<sequence length="527" mass="61326">MVRNKEATKGIVNTHLKSAKIRSNTKNNTLFNIDARWLFWLVVAMIAAFYILTLRPGHYWVGDDLQYIRHAINLIEGKPYIDPLYINNALASVAPSAYPPIFPLILFVIYAIFGLNFAAMKVVLIGFFIGALVVLKAIFKQRISAITTLCLILFLGLNPEFWDFKDRILSEFPFLFFSLTALYLMQRNDSNQTYSSAAMLSLLMYLSYGIREIALILPLTLITYELWHYRKLTTHSMFAISLFTLLVLAQRYFFVFDPTHFEFDQQLDLLIEAGATPPTTFSYINLDPENIIKQGQRYFWSIYRFLQLRHLPFSGYFYLFVNIFVLTGYITVLIEKIRFTEIYVAGYLCALLLFAGFDGFRYLLPILPFYIFYLFVGILKLISFNHLLKKTALTGLLLMFVYANSLCFSDKESTFLGPNTLSTKNDQLFSYVSNNTLPTDTFVARDPRILAFFTRRHASTYPTSKSNPEEFMKYLRVINTNYLIAVPRPYEPSYNKIFDLLLEKYPDELQLVFDNDTFRVYYLTNNK</sequence>
<feature type="transmembrane region" description="Helical" evidence="1">
    <location>
        <begin position="145"/>
        <end position="161"/>
    </location>
</feature>
<feature type="transmembrane region" description="Helical" evidence="1">
    <location>
        <begin position="37"/>
        <end position="54"/>
    </location>
</feature>
<dbReference type="HOGENOM" id="CLU_516508_0_0_6"/>
<feature type="transmembrane region" description="Helical" evidence="1">
    <location>
        <begin position="342"/>
        <end position="364"/>
    </location>
</feature>
<dbReference type="EMBL" id="CP005996">
    <property type="protein sequence ID" value="AGS39759.1"/>
    <property type="molecule type" value="Genomic_DNA"/>
</dbReference>
<dbReference type="PATRIC" id="fig|1198232.3.peg.1419"/>
<feature type="transmembrane region" description="Helical" evidence="1">
    <location>
        <begin position="236"/>
        <end position="254"/>
    </location>
</feature>
<gene>
    <name evidence="2" type="ORF">CYCME_1431</name>
</gene>
<dbReference type="KEGG" id="cza:CYCME_1431"/>
<proteinExistence type="predicted"/>